<feature type="transmembrane region" description="Helical" evidence="6">
    <location>
        <begin position="6"/>
        <end position="28"/>
    </location>
</feature>
<gene>
    <name evidence="7" type="ORF">SAMN05421731_11347</name>
</gene>
<dbReference type="PANTHER" id="PTHR30086">
    <property type="entry name" value="ARGININE EXPORTER PROTEIN ARGO"/>
    <property type="match status" value="1"/>
</dbReference>
<dbReference type="Pfam" id="PF01810">
    <property type="entry name" value="LysE"/>
    <property type="match status" value="1"/>
</dbReference>
<accession>A0A240ECZ2</accession>
<keyword evidence="5 6" id="KW-0472">Membrane</keyword>
<feature type="transmembrane region" description="Helical" evidence="6">
    <location>
        <begin position="40"/>
        <end position="65"/>
    </location>
</feature>
<feature type="transmembrane region" description="Helical" evidence="6">
    <location>
        <begin position="144"/>
        <end position="177"/>
    </location>
</feature>
<proteinExistence type="predicted"/>
<evidence type="ECO:0000313" key="7">
    <source>
        <dbReference type="EMBL" id="SNX46562.1"/>
    </source>
</evidence>
<feature type="transmembrane region" description="Helical" evidence="6">
    <location>
        <begin position="112"/>
        <end position="132"/>
    </location>
</feature>
<keyword evidence="3 6" id="KW-0812">Transmembrane</keyword>
<evidence type="ECO:0000256" key="2">
    <source>
        <dbReference type="ARBA" id="ARBA00022475"/>
    </source>
</evidence>
<dbReference type="GO" id="GO:0015171">
    <property type="term" value="F:amino acid transmembrane transporter activity"/>
    <property type="evidence" value="ECO:0007669"/>
    <property type="project" value="TreeGrafter"/>
</dbReference>
<dbReference type="Proteomes" id="UP000219042">
    <property type="component" value="Unassembled WGS sequence"/>
</dbReference>
<evidence type="ECO:0000256" key="1">
    <source>
        <dbReference type="ARBA" id="ARBA00004651"/>
    </source>
</evidence>
<evidence type="ECO:0000313" key="8">
    <source>
        <dbReference type="Proteomes" id="UP000219042"/>
    </source>
</evidence>
<feature type="transmembrane region" description="Helical" evidence="6">
    <location>
        <begin position="71"/>
        <end position="91"/>
    </location>
</feature>
<name>A0A240ECZ2_9GAMM</name>
<dbReference type="AlphaFoldDB" id="A0A240ECZ2"/>
<keyword evidence="4 6" id="KW-1133">Transmembrane helix</keyword>
<reference evidence="8" key="1">
    <citation type="submission" date="2016-09" db="EMBL/GenBank/DDBJ databases">
        <authorList>
            <person name="Varghese N."/>
            <person name="Submissions S."/>
        </authorList>
    </citation>
    <scope>NUCLEOTIDE SEQUENCE [LARGE SCALE GENOMIC DNA]</scope>
    <source>
        <strain evidence="8">ANC 4466</strain>
    </source>
</reference>
<dbReference type="GO" id="GO:0005886">
    <property type="term" value="C:plasma membrane"/>
    <property type="evidence" value="ECO:0007669"/>
    <property type="project" value="UniProtKB-SubCell"/>
</dbReference>
<dbReference type="PIRSF" id="PIRSF006324">
    <property type="entry name" value="LeuE"/>
    <property type="match status" value="1"/>
</dbReference>
<dbReference type="EMBL" id="OANT01000013">
    <property type="protein sequence ID" value="SNX46562.1"/>
    <property type="molecule type" value="Genomic_DNA"/>
</dbReference>
<sequence>MNIENILGFSFVALMMVLTPGPNMIYLISRSICQGKKAGFISLIGVGLGFLFYMLLAALGITAILFNTPHVYDLIRILGAMYLLWLAWGAVKPSGNSPFEVKNLPHDSNLKLFSMGFLTNLLNPKIAIMYLSLLPQFIDTTGSIFYQSIILGSLQILISVMINALIVFFAGTISIFLAKNQFFSKIQRYLMGTVLFLLAVKIILNI</sequence>
<protein>
    <submittedName>
        <fullName evidence="7">Threonine/homoserine/homoserine lactone efflux protein</fullName>
    </submittedName>
</protein>
<evidence type="ECO:0000256" key="4">
    <source>
        <dbReference type="ARBA" id="ARBA00022989"/>
    </source>
</evidence>
<dbReference type="PANTHER" id="PTHR30086:SF20">
    <property type="entry name" value="ARGININE EXPORTER PROTEIN ARGO-RELATED"/>
    <property type="match status" value="1"/>
</dbReference>
<evidence type="ECO:0000256" key="6">
    <source>
        <dbReference type="SAM" id="Phobius"/>
    </source>
</evidence>
<keyword evidence="2" id="KW-1003">Cell membrane</keyword>
<comment type="subcellular location">
    <subcellularLocation>
        <location evidence="1">Cell membrane</location>
        <topology evidence="1">Multi-pass membrane protein</topology>
    </subcellularLocation>
</comment>
<organism evidence="7 8">
    <name type="scientific">Acinetobacter puyangensis</name>
    <dbReference type="NCBI Taxonomy" id="1096779"/>
    <lineage>
        <taxon>Bacteria</taxon>
        <taxon>Pseudomonadati</taxon>
        <taxon>Pseudomonadota</taxon>
        <taxon>Gammaproteobacteria</taxon>
        <taxon>Moraxellales</taxon>
        <taxon>Moraxellaceae</taxon>
        <taxon>Acinetobacter</taxon>
    </lineage>
</organism>
<dbReference type="InterPro" id="IPR001123">
    <property type="entry name" value="LeuE-type"/>
</dbReference>
<feature type="transmembrane region" description="Helical" evidence="6">
    <location>
        <begin position="189"/>
        <end position="204"/>
    </location>
</feature>
<keyword evidence="8" id="KW-1185">Reference proteome</keyword>
<evidence type="ECO:0000256" key="3">
    <source>
        <dbReference type="ARBA" id="ARBA00022692"/>
    </source>
</evidence>
<evidence type="ECO:0000256" key="5">
    <source>
        <dbReference type="ARBA" id="ARBA00023136"/>
    </source>
</evidence>